<accession>A0A0F9F8Q3</accession>
<protein>
    <submittedName>
        <fullName evidence="1">Uncharacterized protein</fullName>
    </submittedName>
</protein>
<reference evidence="1" key="1">
    <citation type="journal article" date="2015" name="Nature">
        <title>Complex archaea that bridge the gap between prokaryotes and eukaryotes.</title>
        <authorList>
            <person name="Spang A."/>
            <person name="Saw J.H."/>
            <person name="Jorgensen S.L."/>
            <person name="Zaremba-Niedzwiedzka K."/>
            <person name="Martijn J."/>
            <person name="Lind A.E."/>
            <person name="van Eijk R."/>
            <person name="Schleper C."/>
            <person name="Guy L."/>
            <person name="Ettema T.J."/>
        </authorList>
    </citation>
    <scope>NUCLEOTIDE SEQUENCE</scope>
</reference>
<sequence length="64" mass="7330">MNGREKTPEEAAECTRQLSLIRKGKIRASYYFTVYSDGEAMSVGREDFISIIGTRGLFNYMEEI</sequence>
<gene>
    <name evidence="1" type="ORF">LCGC14_2060600</name>
</gene>
<proteinExistence type="predicted"/>
<organism evidence="1">
    <name type="scientific">marine sediment metagenome</name>
    <dbReference type="NCBI Taxonomy" id="412755"/>
    <lineage>
        <taxon>unclassified sequences</taxon>
        <taxon>metagenomes</taxon>
        <taxon>ecological metagenomes</taxon>
    </lineage>
</organism>
<name>A0A0F9F8Q3_9ZZZZ</name>
<dbReference type="AlphaFoldDB" id="A0A0F9F8Q3"/>
<dbReference type="EMBL" id="LAZR01024520">
    <property type="protein sequence ID" value="KKL74866.1"/>
    <property type="molecule type" value="Genomic_DNA"/>
</dbReference>
<comment type="caution">
    <text evidence="1">The sequence shown here is derived from an EMBL/GenBank/DDBJ whole genome shotgun (WGS) entry which is preliminary data.</text>
</comment>
<evidence type="ECO:0000313" key="1">
    <source>
        <dbReference type="EMBL" id="KKL74866.1"/>
    </source>
</evidence>